<evidence type="ECO:0000256" key="5">
    <source>
        <dbReference type="ARBA" id="ARBA00022989"/>
    </source>
</evidence>
<reference evidence="11 12" key="1">
    <citation type="submission" date="2023-05" db="EMBL/GenBank/DDBJ databases">
        <authorList>
            <person name="Guo Y."/>
        </authorList>
    </citation>
    <scope>NUCLEOTIDE SEQUENCE [LARGE SCALE GENOMIC DNA]</scope>
    <source>
        <strain evidence="11 12">GR2756</strain>
    </source>
</reference>
<comment type="caution">
    <text evidence="11">The sequence shown here is derived from an EMBL/GenBank/DDBJ whole genome shotgun (WGS) entry which is preliminary data.</text>
</comment>
<protein>
    <submittedName>
        <fullName evidence="11">Rieske (2Fe-2S) protein</fullName>
    </submittedName>
</protein>
<evidence type="ECO:0000256" key="8">
    <source>
        <dbReference type="ARBA" id="ARBA00023014"/>
    </source>
</evidence>
<dbReference type="Pfam" id="PF00355">
    <property type="entry name" value="Rieske"/>
    <property type="match status" value="1"/>
</dbReference>
<dbReference type="InterPro" id="IPR050584">
    <property type="entry name" value="Cholesterol_7-desaturase"/>
</dbReference>
<name>A0ABU3Q5X4_9SPHN</name>
<feature type="domain" description="Rieske" evidence="10">
    <location>
        <begin position="35"/>
        <end position="137"/>
    </location>
</feature>
<evidence type="ECO:0000313" key="11">
    <source>
        <dbReference type="EMBL" id="MDT9598800.1"/>
    </source>
</evidence>
<dbReference type="InterPro" id="IPR036922">
    <property type="entry name" value="Rieske_2Fe-2S_sf"/>
</dbReference>
<dbReference type="SUPFAM" id="SSF50022">
    <property type="entry name" value="ISP domain"/>
    <property type="match status" value="1"/>
</dbReference>
<accession>A0ABU3Q5X4</accession>
<dbReference type="PANTHER" id="PTHR21266">
    <property type="entry name" value="IRON-SULFUR DOMAIN CONTAINING PROTEIN"/>
    <property type="match status" value="1"/>
</dbReference>
<dbReference type="RefSeq" id="WP_315725159.1">
    <property type="nucleotide sequence ID" value="NZ_JAVUPU010000003.1"/>
</dbReference>
<keyword evidence="9" id="KW-0472">Membrane</keyword>
<keyword evidence="7" id="KW-0408">Iron</keyword>
<dbReference type="Proteomes" id="UP001259572">
    <property type="component" value="Unassembled WGS sequence"/>
</dbReference>
<proteinExistence type="predicted"/>
<keyword evidence="5" id="KW-1133">Transmembrane helix</keyword>
<dbReference type="Gene3D" id="2.102.10.10">
    <property type="entry name" value="Rieske [2Fe-2S] iron-sulphur domain"/>
    <property type="match status" value="1"/>
</dbReference>
<dbReference type="CDD" id="cd03469">
    <property type="entry name" value="Rieske_RO_Alpha_N"/>
    <property type="match status" value="1"/>
</dbReference>
<dbReference type="EMBL" id="JAVUPU010000003">
    <property type="protein sequence ID" value="MDT9598800.1"/>
    <property type="molecule type" value="Genomic_DNA"/>
</dbReference>
<comment type="subcellular location">
    <subcellularLocation>
        <location evidence="1">Membrane</location>
    </subcellularLocation>
</comment>
<evidence type="ECO:0000313" key="12">
    <source>
        <dbReference type="Proteomes" id="UP001259572"/>
    </source>
</evidence>
<evidence type="ECO:0000256" key="1">
    <source>
        <dbReference type="ARBA" id="ARBA00004370"/>
    </source>
</evidence>
<keyword evidence="6" id="KW-0560">Oxidoreductase</keyword>
<evidence type="ECO:0000256" key="4">
    <source>
        <dbReference type="ARBA" id="ARBA00022723"/>
    </source>
</evidence>
<keyword evidence="8" id="KW-0411">Iron-sulfur</keyword>
<evidence type="ECO:0000256" key="7">
    <source>
        <dbReference type="ARBA" id="ARBA00023004"/>
    </source>
</evidence>
<keyword evidence="12" id="KW-1185">Reference proteome</keyword>
<evidence type="ECO:0000256" key="6">
    <source>
        <dbReference type="ARBA" id="ARBA00023002"/>
    </source>
</evidence>
<sequence>MNVPFNRPSAGNPVKRHQGRHVPFEGEDGLFTKSWFPICLSADVPAGTVKGYGFLDGRIVVFRGEDGVANVTSAFCPHLGADLCSGDVIGNNLRCAFHHWSYDGDGRCVATKVGDPPPATARLYKFVSQERYGIIWAFNGEDPHYDLPEFPFPEEELVFRTIINGEPTHVDPWVQCANTPDMQHIKALHNIVFTQDDPEDIEWTDHSMRYSFSGIHTDGAEIDNVVGIYGTSLYYQATVYGGKWFGFLNPMGLPAPGRAQNYMVLAARKDMGPPEEIEKFLDFVEQVEKSVVGEDLMVMASMKFRPGTLTRSDKTLAKFFDYMRAYPRAHPSADFI</sequence>
<dbReference type="PROSITE" id="PS51296">
    <property type="entry name" value="RIESKE"/>
    <property type="match status" value="1"/>
</dbReference>
<keyword evidence="4" id="KW-0479">Metal-binding</keyword>
<dbReference type="InterPro" id="IPR017941">
    <property type="entry name" value="Rieske_2Fe-2S"/>
</dbReference>
<dbReference type="PANTHER" id="PTHR21266:SF32">
    <property type="entry name" value="CHOLESTEROL 7-DESATURASE NVD"/>
    <property type="match status" value="1"/>
</dbReference>
<evidence type="ECO:0000256" key="2">
    <source>
        <dbReference type="ARBA" id="ARBA00022692"/>
    </source>
</evidence>
<organism evidence="11 12">
    <name type="scientific">Sphingosinicella rhizophila</name>
    <dbReference type="NCBI Taxonomy" id="3050082"/>
    <lineage>
        <taxon>Bacteria</taxon>
        <taxon>Pseudomonadati</taxon>
        <taxon>Pseudomonadota</taxon>
        <taxon>Alphaproteobacteria</taxon>
        <taxon>Sphingomonadales</taxon>
        <taxon>Sphingosinicellaceae</taxon>
        <taxon>Sphingosinicella</taxon>
    </lineage>
</organism>
<gene>
    <name evidence="11" type="ORF">RQX22_07560</name>
</gene>
<evidence type="ECO:0000256" key="3">
    <source>
        <dbReference type="ARBA" id="ARBA00022714"/>
    </source>
</evidence>
<evidence type="ECO:0000259" key="10">
    <source>
        <dbReference type="PROSITE" id="PS51296"/>
    </source>
</evidence>
<keyword evidence="2" id="KW-0812">Transmembrane</keyword>
<keyword evidence="3" id="KW-0001">2Fe-2S</keyword>
<evidence type="ECO:0000256" key="9">
    <source>
        <dbReference type="ARBA" id="ARBA00023136"/>
    </source>
</evidence>